<dbReference type="Proteomes" id="UP000034350">
    <property type="component" value="Unassembled WGS sequence"/>
</dbReference>
<organism evidence="1 2">
    <name type="scientific">Vairimorpha ceranae</name>
    <dbReference type="NCBI Taxonomy" id="40302"/>
    <lineage>
        <taxon>Eukaryota</taxon>
        <taxon>Fungi</taxon>
        <taxon>Fungi incertae sedis</taxon>
        <taxon>Microsporidia</taxon>
        <taxon>Nosematidae</taxon>
        <taxon>Vairimorpha</taxon>
    </lineage>
</organism>
<evidence type="ECO:0000313" key="1">
    <source>
        <dbReference type="EMBL" id="KKO73531.1"/>
    </source>
</evidence>
<comment type="caution">
    <text evidence="1">The sequence shown here is derived from an EMBL/GenBank/DDBJ whole genome shotgun (WGS) entry which is preliminary data.</text>
</comment>
<dbReference type="AlphaFoldDB" id="A0A0F9W6P9"/>
<keyword evidence="2" id="KW-1185">Reference proteome</keyword>
<proteinExistence type="predicted"/>
<name>A0A0F9W6P9_9MICR</name>
<gene>
    <name evidence="1" type="ORF">AAJ76_608000148</name>
</gene>
<protein>
    <submittedName>
        <fullName evidence="1">Uncharacterized protein</fullName>
    </submittedName>
</protein>
<reference evidence="1 2" key="1">
    <citation type="journal article" date="2015" name="Environ. Microbiol.">
        <title>Genome analyses suggest the presence of polyploidy and recent human-driven expansions in eight global populations of the honeybee pathogen Nosema ceranae.</title>
        <authorList>
            <person name="Pelin A."/>
            <person name="Selman M."/>
            <person name="Aris-Brosou S."/>
            <person name="Farinelli L."/>
            <person name="Corradi N."/>
        </authorList>
    </citation>
    <scope>NUCLEOTIDE SEQUENCE [LARGE SCALE GENOMIC DNA]</scope>
    <source>
        <strain evidence="1 2">PA08 1199</strain>
    </source>
</reference>
<dbReference type="RefSeq" id="XP_024329273.1">
    <property type="nucleotide sequence ID" value="XM_024476144.1"/>
</dbReference>
<dbReference type="GeneID" id="36321094"/>
<evidence type="ECO:0000313" key="2">
    <source>
        <dbReference type="Proteomes" id="UP000034350"/>
    </source>
</evidence>
<sequence>MPLGDLQYKCFYLFLCTNTFKSFYRVLELKMFKVNLLFFSFPWGYKNLL</sequence>
<dbReference type="EMBL" id="JPQZ01000521">
    <property type="protein sequence ID" value="KKO73531.1"/>
    <property type="molecule type" value="Genomic_DNA"/>
</dbReference>
<accession>A0A0F9W6P9</accession>
<feature type="non-terminal residue" evidence="1">
    <location>
        <position position="49"/>
    </location>
</feature>
<dbReference type="VEuPathDB" id="MicrosporidiaDB:AAJ76_608000148"/>